<feature type="transmembrane region" description="Helical" evidence="9">
    <location>
        <begin position="198"/>
        <end position="213"/>
    </location>
</feature>
<comment type="caution">
    <text evidence="10">The sequence shown here is derived from an EMBL/GenBank/DDBJ whole genome shotgun (WGS) entry which is preliminary data.</text>
</comment>
<sequence length="214" mass="23411">MILFWLVLLGSLLILDKYAFGEFGLSQPVITGTILGMIFGDVKMGILIGGVFQLIFMGGLPIGRDIPPDGQGASIVAVGSYLLMSRVNAPAQSLLTSVIFGLLASIIGGQFEINARRINEKFYHRFLRNENCLTRCHFFGLLTAFGRGLCVFIPFFAIANFIRIPTFVPTLDQQLLISIGISIGLANGIYLFFRWSSLIYIILGGLCGLILLVI</sequence>
<dbReference type="GO" id="GO:0005886">
    <property type="term" value="C:plasma membrane"/>
    <property type="evidence" value="ECO:0007669"/>
    <property type="project" value="UniProtKB-SubCell"/>
</dbReference>
<name>A0A1F4UCS6_UNCW3</name>
<keyword evidence="5" id="KW-0598">Phosphotransferase system</keyword>
<evidence type="ECO:0000256" key="5">
    <source>
        <dbReference type="ARBA" id="ARBA00022683"/>
    </source>
</evidence>
<evidence type="ECO:0000256" key="7">
    <source>
        <dbReference type="ARBA" id="ARBA00022989"/>
    </source>
</evidence>
<evidence type="ECO:0000256" key="9">
    <source>
        <dbReference type="SAM" id="Phobius"/>
    </source>
</evidence>
<comment type="subcellular location">
    <subcellularLocation>
        <location evidence="1">Cell membrane</location>
        <topology evidence="1">Multi-pass membrane protein</topology>
    </subcellularLocation>
</comment>
<dbReference type="InterPro" id="IPR004700">
    <property type="entry name" value="PTS_IIC_man"/>
</dbReference>
<dbReference type="GO" id="GO:0009401">
    <property type="term" value="P:phosphoenolpyruvate-dependent sugar phosphotransferase system"/>
    <property type="evidence" value="ECO:0007669"/>
    <property type="project" value="UniProtKB-KW"/>
</dbReference>
<dbReference type="Proteomes" id="UP000177025">
    <property type="component" value="Unassembled WGS sequence"/>
</dbReference>
<evidence type="ECO:0000256" key="2">
    <source>
        <dbReference type="ARBA" id="ARBA00022448"/>
    </source>
</evidence>
<gene>
    <name evidence="10" type="ORF">A2Y85_05010</name>
</gene>
<evidence type="ECO:0000256" key="6">
    <source>
        <dbReference type="ARBA" id="ARBA00022692"/>
    </source>
</evidence>
<evidence type="ECO:0008006" key="12">
    <source>
        <dbReference type="Google" id="ProtNLM"/>
    </source>
</evidence>
<evidence type="ECO:0000256" key="1">
    <source>
        <dbReference type="ARBA" id="ARBA00004651"/>
    </source>
</evidence>
<feature type="transmembrane region" description="Helical" evidence="9">
    <location>
        <begin position="37"/>
        <end position="60"/>
    </location>
</feature>
<feature type="transmembrane region" description="Helical" evidence="9">
    <location>
        <begin position="136"/>
        <end position="162"/>
    </location>
</feature>
<dbReference type="AlphaFoldDB" id="A0A1F4UCS6"/>
<dbReference type="Pfam" id="PF03609">
    <property type="entry name" value="EII-Sor"/>
    <property type="match status" value="1"/>
</dbReference>
<protein>
    <recommendedName>
        <fullName evidence="12">PTS sugar transporter subunit IIC</fullName>
    </recommendedName>
</protein>
<keyword evidence="8 9" id="KW-0472">Membrane</keyword>
<evidence type="ECO:0000256" key="4">
    <source>
        <dbReference type="ARBA" id="ARBA00022597"/>
    </source>
</evidence>
<keyword evidence="6 9" id="KW-0812">Transmembrane</keyword>
<keyword evidence="7 9" id="KW-1133">Transmembrane helix</keyword>
<evidence type="ECO:0000313" key="11">
    <source>
        <dbReference type="Proteomes" id="UP000177025"/>
    </source>
</evidence>
<keyword evidence="4" id="KW-0762">Sugar transport</keyword>
<evidence type="ECO:0000256" key="3">
    <source>
        <dbReference type="ARBA" id="ARBA00022475"/>
    </source>
</evidence>
<keyword evidence="2" id="KW-0813">Transport</keyword>
<feature type="transmembrane region" description="Helical" evidence="9">
    <location>
        <begin position="95"/>
        <end position="115"/>
    </location>
</feature>
<reference evidence="10 11" key="1">
    <citation type="journal article" date="2016" name="Nat. Commun.">
        <title>Thousands of microbial genomes shed light on interconnected biogeochemical processes in an aquifer system.</title>
        <authorList>
            <person name="Anantharaman K."/>
            <person name="Brown C.T."/>
            <person name="Hug L.A."/>
            <person name="Sharon I."/>
            <person name="Castelle C.J."/>
            <person name="Probst A.J."/>
            <person name="Thomas B.C."/>
            <person name="Singh A."/>
            <person name="Wilkins M.J."/>
            <person name="Karaoz U."/>
            <person name="Brodie E.L."/>
            <person name="Williams K.H."/>
            <person name="Hubbard S.S."/>
            <person name="Banfield J.F."/>
        </authorList>
    </citation>
    <scope>NUCLEOTIDE SEQUENCE [LARGE SCALE GENOMIC DNA]</scope>
</reference>
<dbReference type="EMBL" id="MEUM01000051">
    <property type="protein sequence ID" value="OGC42765.1"/>
    <property type="molecule type" value="Genomic_DNA"/>
</dbReference>
<evidence type="ECO:0000313" key="10">
    <source>
        <dbReference type="EMBL" id="OGC42765.1"/>
    </source>
</evidence>
<keyword evidence="3" id="KW-1003">Cell membrane</keyword>
<proteinExistence type="predicted"/>
<accession>A0A1F4UCS6</accession>
<evidence type="ECO:0000256" key="8">
    <source>
        <dbReference type="ARBA" id="ARBA00023136"/>
    </source>
</evidence>
<organism evidence="10 11">
    <name type="scientific">candidate division WOR-3 bacterium RBG_13_43_14</name>
    <dbReference type="NCBI Taxonomy" id="1802590"/>
    <lineage>
        <taxon>Bacteria</taxon>
        <taxon>Bacteria division WOR-3</taxon>
    </lineage>
</organism>